<feature type="domain" description="RING-type" evidence="16">
    <location>
        <begin position="132"/>
        <end position="174"/>
    </location>
</feature>
<dbReference type="InterPro" id="IPR044600">
    <property type="entry name" value="ATL1/ATL16-like"/>
</dbReference>
<evidence type="ECO:0000256" key="10">
    <source>
        <dbReference type="ARBA" id="ARBA00022833"/>
    </source>
</evidence>
<proteinExistence type="predicted"/>
<dbReference type="GO" id="GO:0016020">
    <property type="term" value="C:membrane"/>
    <property type="evidence" value="ECO:0007669"/>
    <property type="project" value="UniProtKB-SubCell"/>
</dbReference>
<keyword evidence="18" id="KW-1185">Reference proteome</keyword>
<dbReference type="Gene3D" id="3.30.40.10">
    <property type="entry name" value="Zinc/RING finger domain, C3HC4 (zinc finger)"/>
    <property type="match status" value="1"/>
</dbReference>
<evidence type="ECO:0000256" key="6">
    <source>
        <dbReference type="ARBA" id="ARBA00022692"/>
    </source>
</evidence>
<organism evidence="17 18">
    <name type="scientific">Canna indica</name>
    <name type="common">Indian-shot</name>
    <dbReference type="NCBI Taxonomy" id="4628"/>
    <lineage>
        <taxon>Eukaryota</taxon>
        <taxon>Viridiplantae</taxon>
        <taxon>Streptophyta</taxon>
        <taxon>Embryophyta</taxon>
        <taxon>Tracheophyta</taxon>
        <taxon>Spermatophyta</taxon>
        <taxon>Magnoliopsida</taxon>
        <taxon>Liliopsida</taxon>
        <taxon>Zingiberales</taxon>
        <taxon>Cannaceae</taxon>
        <taxon>Canna</taxon>
    </lineage>
</organism>
<keyword evidence="12 15" id="KW-0472">Membrane</keyword>
<evidence type="ECO:0000313" key="18">
    <source>
        <dbReference type="Proteomes" id="UP001327560"/>
    </source>
</evidence>
<comment type="pathway">
    <text evidence="3">Protein modification; protein ubiquitination.</text>
</comment>
<evidence type="ECO:0000259" key="16">
    <source>
        <dbReference type="PROSITE" id="PS50089"/>
    </source>
</evidence>
<dbReference type="InterPro" id="IPR001841">
    <property type="entry name" value="Znf_RING"/>
</dbReference>
<dbReference type="GO" id="GO:0061630">
    <property type="term" value="F:ubiquitin protein ligase activity"/>
    <property type="evidence" value="ECO:0007669"/>
    <property type="project" value="UniProtKB-EC"/>
</dbReference>
<keyword evidence="5" id="KW-0808">Transferase</keyword>
<evidence type="ECO:0000256" key="4">
    <source>
        <dbReference type="ARBA" id="ARBA00012483"/>
    </source>
</evidence>
<dbReference type="GO" id="GO:0008270">
    <property type="term" value="F:zinc ion binding"/>
    <property type="evidence" value="ECO:0007669"/>
    <property type="project" value="UniProtKB-KW"/>
</dbReference>
<dbReference type="EC" id="2.3.2.27" evidence="4"/>
<dbReference type="CDD" id="cd16454">
    <property type="entry name" value="RING-H2_PA-TM-RING"/>
    <property type="match status" value="1"/>
</dbReference>
<feature type="region of interest" description="Disordered" evidence="14">
    <location>
        <begin position="1"/>
        <end position="20"/>
    </location>
</feature>
<feature type="compositionally biased region" description="Pro residues" evidence="14">
    <location>
        <begin position="7"/>
        <end position="19"/>
    </location>
</feature>
<accession>A0AAQ3K3W5</accession>
<evidence type="ECO:0000256" key="8">
    <source>
        <dbReference type="ARBA" id="ARBA00022771"/>
    </source>
</evidence>
<evidence type="ECO:0000256" key="12">
    <source>
        <dbReference type="ARBA" id="ARBA00023136"/>
    </source>
</evidence>
<keyword evidence="6 15" id="KW-0812">Transmembrane</keyword>
<evidence type="ECO:0000313" key="17">
    <source>
        <dbReference type="EMBL" id="WOK98705.1"/>
    </source>
</evidence>
<feature type="region of interest" description="Disordered" evidence="14">
    <location>
        <begin position="178"/>
        <end position="208"/>
    </location>
</feature>
<evidence type="ECO:0000256" key="14">
    <source>
        <dbReference type="SAM" id="MobiDB-lite"/>
    </source>
</evidence>
<gene>
    <name evidence="17" type="ORF">Cni_G07417</name>
</gene>
<evidence type="ECO:0000256" key="2">
    <source>
        <dbReference type="ARBA" id="ARBA00004167"/>
    </source>
</evidence>
<dbReference type="Pfam" id="PF13639">
    <property type="entry name" value="zf-RING_2"/>
    <property type="match status" value="1"/>
</dbReference>
<sequence length="343" mass="37082">MDFSLPSRPPSPSLAPLPLPVDSNHLPSSSLSRKTSHNTLLIITISVFTTILLTLFIRIILRLLSSSSRGSSSAVVPASLLVRSNSSSSSSSAAVISAEAPSDNKKSPLIDSLPFFKLGSSLAALSKSSPDCAVCLRSFRVDEDLRLLPACFHAFHSNCVETWIRTSPSCPLCRAPVTLPPPTLPSSDRPTVKLSGDDSRNPPLPLPLASPPRRLTYSIESSFDYPSEEDIEAAVERIQRLPSVGTSVESGPPPPGEEVAAAAGGGSRRWLKDYIDRVMSTRSSSFRSASSSFRFSGRWIHHHEEYRSGEDGRYFMDWEVDAGQVAEDDDGGLAALYRWIAGV</sequence>
<reference evidence="17 18" key="1">
    <citation type="submission" date="2023-10" db="EMBL/GenBank/DDBJ databases">
        <title>Chromosome-scale genome assembly provides insights into flower coloration mechanisms of Canna indica.</title>
        <authorList>
            <person name="Li C."/>
        </authorList>
    </citation>
    <scope>NUCLEOTIDE SEQUENCE [LARGE SCALE GENOMIC DNA]</scope>
    <source>
        <tissue evidence="17">Flower</tissue>
    </source>
</reference>
<dbReference type="SUPFAM" id="SSF57850">
    <property type="entry name" value="RING/U-box"/>
    <property type="match status" value="1"/>
</dbReference>
<dbReference type="PROSITE" id="PS50089">
    <property type="entry name" value="ZF_RING_2"/>
    <property type="match status" value="1"/>
</dbReference>
<evidence type="ECO:0000256" key="1">
    <source>
        <dbReference type="ARBA" id="ARBA00000900"/>
    </source>
</evidence>
<protein>
    <recommendedName>
        <fullName evidence="4">RING-type E3 ubiquitin transferase</fullName>
        <ecNumber evidence="4">2.3.2.27</ecNumber>
    </recommendedName>
</protein>
<evidence type="ECO:0000256" key="3">
    <source>
        <dbReference type="ARBA" id="ARBA00004906"/>
    </source>
</evidence>
<evidence type="ECO:0000256" key="15">
    <source>
        <dbReference type="SAM" id="Phobius"/>
    </source>
</evidence>
<keyword evidence="11 15" id="KW-1133">Transmembrane helix</keyword>
<dbReference type="InterPro" id="IPR013083">
    <property type="entry name" value="Znf_RING/FYVE/PHD"/>
</dbReference>
<dbReference type="PANTHER" id="PTHR46913:SF1">
    <property type="entry name" value="RING-H2 FINGER PROTEIN ATL16"/>
    <property type="match status" value="1"/>
</dbReference>
<dbReference type="EMBL" id="CP136891">
    <property type="protein sequence ID" value="WOK98705.1"/>
    <property type="molecule type" value="Genomic_DNA"/>
</dbReference>
<evidence type="ECO:0000256" key="9">
    <source>
        <dbReference type="ARBA" id="ARBA00022786"/>
    </source>
</evidence>
<name>A0AAQ3K3W5_9LILI</name>
<dbReference type="PANTHER" id="PTHR46913">
    <property type="entry name" value="RING-H2 FINGER PROTEIN ATL16"/>
    <property type="match status" value="1"/>
</dbReference>
<evidence type="ECO:0000256" key="7">
    <source>
        <dbReference type="ARBA" id="ARBA00022723"/>
    </source>
</evidence>
<evidence type="ECO:0000256" key="5">
    <source>
        <dbReference type="ARBA" id="ARBA00022679"/>
    </source>
</evidence>
<dbReference type="Proteomes" id="UP001327560">
    <property type="component" value="Chromosome 2"/>
</dbReference>
<evidence type="ECO:0000256" key="11">
    <source>
        <dbReference type="ARBA" id="ARBA00022989"/>
    </source>
</evidence>
<comment type="catalytic activity">
    <reaction evidence="1">
        <text>S-ubiquitinyl-[E2 ubiquitin-conjugating enzyme]-L-cysteine + [acceptor protein]-L-lysine = [E2 ubiquitin-conjugating enzyme]-L-cysteine + N(6)-ubiquitinyl-[acceptor protein]-L-lysine.</text>
        <dbReference type="EC" id="2.3.2.27"/>
    </reaction>
</comment>
<evidence type="ECO:0000256" key="13">
    <source>
        <dbReference type="PROSITE-ProRule" id="PRU00175"/>
    </source>
</evidence>
<keyword evidence="8 13" id="KW-0863">Zinc-finger</keyword>
<dbReference type="GO" id="GO:0016567">
    <property type="term" value="P:protein ubiquitination"/>
    <property type="evidence" value="ECO:0007669"/>
    <property type="project" value="InterPro"/>
</dbReference>
<feature type="transmembrane region" description="Helical" evidence="15">
    <location>
        <begin position="40"/>
        <end position="61"/>
    </location>
</feature>
<keyword evidence="9" id="KW-0833">Ubl conjugation pathway</keyword>
<keyword evidence="10" id="KW-0862">Zinc</keyword>
<dbReference type="AlphaFoldDB" id="A0AAQ3K3W5"/>
<dbReference type="SMART" id="SM00184">
    <property type="entry name" value="RING"/>
    <property type="match status" value="1"/>
</dbReference>
<comment type="subcellular location">
    <subcellularLocation>
        <location evidence="2">Membrane</location>
        <topology evidence="2">Single-pass membrane protein</topology>
    </subcellularLocation>
</comment>
<keyword evidence="7" id="KW-0479">Metal-binding</keyword>